<dbReference type="GO" id="GO:0005669">
    <property type="term" value="C:transcription factor TFIID complex"/>
    <property type="evidence" value="ECO:0007669"/>
    <property type="project" value="InterPro"/>
</dbReference>
<gene>
    <name evidence="2" type="primary">TAF2_0</name>
    <name evidence="2" type="ORF">CK203_011331</name>
</gene>
<dbReference type="PANTHER" id="PTHR15137:SF9">
    <property type="entry name" value="TRANSCRIPTION INITIATION FACTOR TFIID SUBUNIT 2"/>
    <property type="match status" value="1"/>
</dbReference>
<dbReference type="InterPro" id="IPR026960">
    <property type="entry name" value="RVT-Znf"/>
</dbReference>
<dbReference type="EMBL" id="QGNW01000022">
    <property type="protein sequence ID" value="RVX14111.1"/>
    <property type="molecule type" value="Genomic_DNA"/>
</dbReference>
<keyword evidence="2" id="KW-0396">Initiation factor</keyword>
<organism evidence="2 3">
    <name type="scientific">Vitis vinifera</name>
    <name type="common">Grape</name>
    <dbReference type="NCBI Taxonomy" id="29760"/>
    <lineage>
        <taxon>Eukaryota</taxon>
        <taxon>Viridiplantae</taxon>
        <taxon>Streptophyta</taxon>
        <taxon>Embryophyta</taxon>
        <taxon>Tracheophyta</taxon>
        <taxon>Spermatophyta</taxon>
        <taxon>Magnoliopsida</taxon>
        <taxon>eudicotyledons</taxon>
        <taxon>Gunneridae</taxon>
        <taxon>Pentapetalae</taxon>
        <taxon>rosids</taxon>
        <taxon>Vitales</taxon>
        <taxon>Vitaceae</taxon>
        <taxon>Viteae</taxon>
        <taxon>Vitis</taxon>
    </lineage>
</organism>
<dbReference type="PANTHER" id="PTHR15137">
    <property type="entry name" value="TRANSCRIPTION INITIATION FACTOR TFIID"/>
    <property type="match status" value="1"/>
</dbReference>
<evidence type="ECO:0000313" key="2">
    <source>
        <dbReference type="EMBL" id="RVX14111.1"/>
    </source>
</evidence>
<protein>
    <submittedName>
        <fullName evidence="2">Transcription initiation factor TFIID subunit 2</fullName>
    </submittedName>
</protein>
<accession>A0A438JYR8</accession>
<name>A0A438JYR8_VITVI</name>
<feature type="domain" description="Reverse transcriptase zinc-binding" evidence="1">
    <location>
        <begin position="162"/>
        <end position="250"/>
    </location>
</feature>
<reference evidence="2 3" key="1">
    <citation type="journal article" date="2018" name="PLoS Genet.">
        <title>Population sequencing reveals clonal diversity and ancestral inbreeding in the grapevine cultivar Chardonnay.</title>
        <authorList>
            <person name="Roach M.J."/>
            <person name="Johnson D.L."/>
            <person name="Bohlmann J."/>
            <person name="van Vuuren H.J."/>
            <person name="Jones S.J."/>
            <person name="Pretorius I.S."/>
            <person name="Schmidt S.A."/>
            <person name="Borneman A.R."/>
        </authorList>
    </citation>
    <scope>NUCLEOTIDE SEQUENCE [LARGE SCALE GENOMIC DNA]</scope>
    <source>
        <strain evidence="3">cv. Chardonnay</strain>
        <tissue evidence="2">Leaf</tissue>
    </source>
</reference>
<dbReference type="InterPro" id="IPR037813">
    <property type="entry name" value="TAF2"/>
</dbReference>
<sequence length="296" mass="33764">MHLQGVLSKDDPPRKTYVYKLNVPVTARWIQLAVAPFEVLPDRHSGLLSYLCLPANLPKLWNTVGFFHSAFSHYEDYLSASFPFGSYKQVFIAPEMAISSLTLGASMSIFSSQILFDEKVIDQCYKVHLIQKEESWARKVKSPLAFSTIDSRVWSLSSTGLFSVKSFFMILSKPSYPILFLSTNFVWKSKALSKVKAFVWLVVHKKVNTNDMLQVRRPYKSLSPHWCILCKESGKSIDHPKHCPIMLGLWHKLFSVASLDWVPPRSIGDMMIILFRGLGNSIRGKMLWHVACFTVL</sequence>
<dbReference type="Proteomes" id="UP000288805">
    <property type="component" value="Unassembled WGS sequence"/>
</dbReference>
<dbReference type="Pfam" id="PF13966">
    <property type="entry name" value="zf-RVT"/>
    <property type="match status" value="1"/>
</dbReference>
<proteinExistence type="predicted"/>
<evidence type="ECO:0000313" key="3">
    <source>
        <dbReference type="Proteomes" id="UP000288805"/>
    </source>
</evidence>
<evidence type="ECO:0000259" key="1">
    <source>
        <dbReference type="Pfam" id="PF13966"/>
    </source>
</evidence>
<comment type="caution">
    <text evidence="2">The sequence shown here is derived from an EMBL/GenBank/DDBJ whole genome shotgun (WGS) entry which is preliminary data.</text>
</comment>
<keyword evidence="2" id="KW-0648">Protein biosynthesis</keyword>
<dbReference type="AlphaFoldDB" id="A0A438JYR8"/>
<dbReference type="GO" id="GO:0003743">
    <property type="term" value="F:translation initiation factor activity"/>
    <property type="evidence" value="ECO:0007669"/>
    <property type="project" value="UniProtKB-KW"/>
</dbReference>